<sequence length="167" mass="17410">MADTTTPTEFRVGTPRSIRVVGLLILALELAGAMLLVTQVRDDPGLLISTLTIIAVGAAIAVALLTCGIRVVVATSSVTFRLVPIYRRTVCGCEVVGVEHHDRLSPARFGGIGLRKAPGGVTALLWGSGAGVEVEVAGGDRIVVVLPAARELMTAIENIRSTESDAR</sequence>
<evidence type="ECO:0000313" key="3">
    <source>
        <dbReference type="Proteomes" id="UP001500956"/>
    </source>
</evidence>
<protein>
    <recommendedName>
        <fullName evidence="4">Bacterial Pleckstrin homology domain-containing protein</fullName>
    </recommendedName>
</protein>
<keyword evidence="1" id="KW-0812">Transmembrane</keyword>
<proteinExistence type="predicted"/>
<evidence type="ECO:0000313" key="2">
    <source>
        <dbReference type="EMBL" id="GAA4729642.1"/>
    </source>
</evidence>
<dbReference type="EMBL" id="BAABID010000009">
    <property type="protein sequence ID" value="GAA4729642.1"/>
    <property type="molecule type" value="Genomic_DNA"/>
</dbReference>
<keyword evidence="1" id="KW-0472">Membrane</keyword>
<evidence type="ECO:0000256" key="1">
    <source>
        <dbReference type="SAM" id="Phobius"/>
    </source>
</evidence>
<organism evidence="2 3">
    <name type="scientific">Isoptericola chiayiensis</name>
    <dbReference type="NCBI Taxonomy" id="579446"/>
    <lineage>
        <taxon>Bacteria</taxon>
        <taxon>Bacillati</taxon>
        <taxon>Actinomycetota</taxon>
        <taxon>Actinomycetes</taxon>
        <taxon>Micrococcales</taxon>
        <taxon>Promicromonosporaceae</taxon>
        <taxon>Isoptericola</taxon>
    </lineage>
</organism>
<keyword evidence="3" id="KW-1185">Reference proteome</keyword>
<feature type="transmembrane region" description="Helical" evidence="1">
    <location>
        <begin position="20"/>
        <end position="40"/>
    </location>
</feature>
<evidence type="ECO:0008006" key="4">
    <source>
        <dbReference type="Google" id="ProtNLM"/>
    </source>
</evidence>
<reference evidence="3" key="1">
    <citation type="journal article" date="2019" name="Int. J. Syst. Evol. Microbiol.">
        <title>The Global Catalogue of Microorganisms (GCM) 10K type strain sequencing project: providing services to taxonomists for standard genome sequencing and annotation.</title>
        <authorList>
            <consortium name="The Broad Institute Genomics Platform"/>
            <consortium name="The Broad Institute Genome Sequencing Center for Infectious Disease"/>
            <person name="Wu L."/>
            <person name="Ma J."/>
        </authorList>
    </citation>
    <scope>NUCLEOTIDE SEQUENCE [LARGE SCALE GENOMIC DNA]</scope>
    <source>
        <strain evidence="3">JCM 18063</strain>
    </source>
</reference>
<comment type="caution">
    <text evidence="2">The sequence shown here is derived from an EMBL/GenBank/DDBJ whole genome shotgun (WGS) entry which is preliminary data.</text>
</comment>
<feature type="transmembrane region" description="Helical" evidence="1">
    <location>
        <begin position="46"/>
        <end position="73"/>
    </location>
</feature>
<keyword evidence="1" id="KW-1133">Transmembrane helix</keyword>
<gene>
    <name evidence="2" type="ORF">GCM10023216_21460</name>
</gene>
<dbReference type="Proteomes" id="UP001500956">
    <property type="component" value="Unassembled WGS sequence"/>
</dbReference>
<name>A0ABP8YJA6_9MICO</name>
<accession>A0ABP8YJA6</accession>
<dbReference type="RefSeq" id="WP_172150399.1">
    <property type="nucleotide sequence ID" value="NZ_BAABID010000009.1"/>
</dbReference>